<comment type="subcellular location">
    <subcellularLocation>
        <location evidence="1">Membrane</location>
        <topology evidence="1">Single-pass membrane protein</topology>
    </subcellularLocation>
</comment>
<dbReference type="AlphaFoldDB" id="A0A0C1IV56"/>
<protein>
    <submittedName>
        <fullName evidence="7">Secretion protein HlyD</fullName>
    </submittedName>
</protein>
<name>A0A0C1IV56_9BACT</name>
<evidence type="ECO:0000256" key="3">
    <source>
        <dbReference type="ARBA" id="ARBA00022989"/>
    </source>
</evidence>
<evidence type="ECO:0000256" key="5">
    <source>
        <dbReference type="SAM" id="Phobius"/>
    </source>
</evidence>
<proteinExistence type="predicted"/>
<evidence type="ECO:0000313" key="7">
    <source>
        <dbReference type="EMBL" id="KIC94394.1"/>
    </source>
</evidence>
<sequence>METRKNKKRGLTGWITMSVALSVIVIALFYFARYLSVAREYETTNDAQVDAYINPVSARAGGFIKEVLFSEHEKVTQGDTLVILDNSEYLQKVKEAEAILEDTRAQQEILDAGIRSAQASTLVNRDQINSAKARLWQQEQDVKRFSNLLKDEAVTLADYETVQTKYDVSKSDYSAAINSLKTGDSKVRELQSRYNSLFAARKRAEALLDLARLNLGYTVITSPYSGYTGRKNILEGQQVQAGQPLVSIVNTNDKWVIANFKETQVTGMYSGQPVQVEADAIPGRIFEAHIEAISASTGSKISLLPADNSTGNFVKIIQRVPVKIVFNDPGVEELKAGMNVKVTVKKATK</sequence>
<dbReference type="Pfam" id="PF25917">
    <property type="entry name" value="BSH_RND"/>
    <property type="match status" value="1"/>
</dbReference>
<dbReference type="Gene3D" id="2.40.50.100">
    <property type="match status" value="1"/>
</dbReference>
<evidence type="ECO:0000256" key="4">
    <source>
        <dbReference type="ARBA" id="ARBA00023136"/>
    </source>
</evidence>
<dbReference type="OrthoDB" id="9811754at2"/>
<feature type="transmembrane region" description="Helical" evidence="5">
    <location>
        <begin position="12"/>
        <end position="32"/>
    </location>
</feature>
<keyword evidence="4 5" id="KW-0472">Membrane</keyword>
<keyword evidence="8" id="KW-1185">Reference proteome</keyword>
<keyword evidence="3 5" id="KW-1133">Transmembrane helix</keyword>
<dbReference type="EMBL" id="JSVC01000013">
    <property type="protein sequence ID" value="KIC94394.1"/>
    <property type="molecule type" value="Genomic_DNA"/>
</dbReference>
<evidence type="ECO:0000259" key="6">
    <source>
        <dbReference type="Pfam" id="PF25917"/>
    </source>
</evidence>
<dbReference type="PANTHER" id="PTHR30386">
    <property type="entry name" value="MEMBRANE FUSION SUBUNIT OF EMRAB-TOLC MULTIDRUG EFFLUX PUMP"/>
    <property type="match status" value="1"/>
</dbReference>
<dbReference type="InterPro" id="IPR058625">
    <property type="entry name" value="MdtA-like_BSH"/>
</dbReference>
<dbReference type="GO" id="GO:0016020">
    <property type="term" value="C:membrane"/>
    <property type="evidence" value="ECO:0007669"/>
    <property type="project" value="UniProtKB-SubCell"/>
</dbReference>
<comment type="caution">
    <text evidence="7">The sequence shown here is derived from an EMBL/GenBank/DDBJ whole genome shotgun (WGS) entry which is preliminary data.</text>
</comment>
<dbReference type="Gene3D" id="2.40.30.170">
    <property type="match status" value="1"/>
</dbReference>
<organism evidence="7 8">
    <name type="scientific">Flavihumibacter solisilvae</name>
    <dbReference type="NCBI Taxonomy" id="1349421"/>
    <lineage>
        <taxon>Bacteria</taxon>
        <taxon>Pseudomonadati</taxon>
        <taxon>Bacteroidota</taxon>
        <taxon>Chitinophagia</taxon>
        <taxon>Chitinophagales</taxon>
        <taxon>Chitinophagaceae</taxon>
        <taxon>Flavihumibacter</taxon>
    </lineage>
</organism>
<dbReference type="PANTHER" id="PTHR30386:SF26">
    <property type="entry name" value="TRANSPORT PROTEIN COMB"/>
    <property type="match status" value="1"/>
</dbReference>
<dbReference type="Proteomes" id="UP000031408">
    <property type="component" value="Unassembled WGS sequence"/>
</dbReference>
<dbReference type="InterPro" id="IPR050739">
    <property type="entry name" value="MFP"/>
</dbReference>
<dbReference type="SUPFAM" id="SSF111369">
    <property type="entry name" value="HlyD-like secretion proteins"/>
    <property type="match status" value="2"/>
</dbReference>
<keyword evidence="2 5" id="KW-0812">Transmembrane</keyword>
<reference evidence="7 8" key="1">
    <citation type="submission" date="2014-11" db="EMBL/GenBank/DDBJ databases">
        <title>Genome sequence of Flavihumibacter solisilvae 3-3.</title>
        <authorList>
            <person name="Zhou G."/>
            <person name="Li M."/>
            <person name="Wang G."/>
        </authorList>
    </citation>
    <scope>NUCLEOTIDE SEQUENCE [LARGE SCALE GENOMIC DNA]</scope>
    <source>
        <strain evidence="7 8">3-3</strain>
    </source>
</reference>
<feature type="domain" description="Multidrug resistance protein MdtA-like barrel-sandwich hybrid" evidence="6">
    <location>
        <begin position="56"/>
        <end position="249"/>
    </location>
</feature>
<gene>
    <name evidence="7" type="ORF">OI18_12315</name>
</gene>
<dbReference type="RefSeq" id="WP_039140154.1">
    <property type="nucleotide sequence ID" value="NZ_JSVC01000013.1"/>
</dbReference>
<evidence type="ECO:0000313" key="8">
    <source>
        <dbReference type="Proteomes" id="UP000031408"/>
    </source>
</evidence>
<evidence type="ECO:0000256" key="1">
    <source>
        <dbReference type="ARBA" id="ARBA00004167"/>
    </source>
</evidence>
<dbReference type="GO" id="GO:0055085">
    <property type="term" value="P:transmembrane transport"/>
    <property type="evidence" value="ECO:0007669"/>
    <property type="project" value="InterPro"/>
</dbReference>
<accession>A0A0C1IV56</accession>
<evidence type="ECO:0000256" key="2">
    <source>
        <dbReference type="ARBA" id="ARBA00022692"/>
    </source>
</evidence>
<dbReference type="STRING" id="1349421.OI18_12315"/>